<dbReference type="GO" id="GO:0003700">
    <property type="term" value="F:DNA-binding transcription factor activity"/>
    <property type="evidence" value="ECO:0007669"/>
    <property type="project" value="InterPro"/>
</dbReference>
<accession>A0A367YXS6</accession>
<dbReference type="PROSITE" id="PS00041">
    <property type="entry name" value="HTH_ARAC_FAMILY_1"/>
    <property type="match status" value="1"/>
</dbReference>
<keyword evidence="4" id="KW-0804">Transcription</keyword>
<dbReference type="Proteomes" id="UP000252770">
    <property type="component" value="Unassembled WGS sequence"/>
</dbReference>
<protein>
    <submittedName>
        <fullName evidence="6">AraC family transcriptional regulator</fullName>
    </submittedName>
</protein>
<dbReference type="InterPro" id="IPR050204">
    <property type="entry name" value="AraC_XylS_family_regulators"/>
</dbReference>
<dbReference type="PROSITE" id="PS01124">
    <property type="entry name" value="HTH_ARAC_FAMILY_2"/>
    <property type="match status" value="1"/>
</dbReference>
<dbReference type="Pfam" id="PF12833">
    <property type="entry name" value="HTH_18"/>
    <property type="match status" value="1"/>
</dbReference>
<feature type="domain" description="HTH araC/xylS-type" evidence="5">
    <location>
        <begin position="174"/>
        <end position="271"/>
    </location>
</feature>
<evidence type="ECO:0000313" key="6">
    <source>
        <dbReference type="EMBL" id="RCK70664.1"/>
    </source>
</evidence>
<organism evidence="6 7">
    <name type="scientific">Desertihabitans brevis</name>
    <dbReference type="NCBI Taxonomy" id="2268447"/>
    <lineage>
        <taxon>Bacteria</taxon>
        <taxon>Bacillati</taxon>
        <taxon>Actinomycetota</taxon>
        <taxon>Actinomycetes</taxon>
        <taxon>Propionibacteriales</taxon>
        <taxon>Propionibacteriaceae</taxon>
        <taxon>Desertihabitans</taxon>
    </lineage>
</organism>
<dbReference type="SUPFAM" id="SSF51215">
    <property type="entry name" value="Regulatory protein AraC"/>
    <property type="match status" value="1"/>
</dbReference>
<dbReference type="EMBL" id="QOUI01000002">
    <property type="protein sequence ID" value="RCK70664.1"/>
    <property type="molecule type" value="Genomic_DNA"/>
</dbReference>
<dbReference type="Gene3D" id="1.10.10.60">
    <property type="entry name" value="Homeodomain-like"/>
    <property type="match status" value="1"/>
</dbReference>
<gene>
    <name evidence="6" type="ORF">DT076_04425</name>
</gene>
<keyword evidence="2" id="KW-0238">DNA-binding</keyword>
<dbReference type="GO" id="GO:0043565">
    <property type="term" value="F:sequence-specific DNA binding"/>
    <property type="evidence" value="ECO:0007669"/>
    <property type="project" value="InterPro"/>
</dbReference>
<dbReference type="InterPro" id="IPR018060">
    <property type="entry name" value="HTH_AraC"/>
</dbReference>
<evidence type="ECO:0000256" key="3">
    <source>
        <dbReference type="ARBA" id="ARBA00023159"/>
    </source>
</evidence>
<comment type="caution">
    <text evidence="6">The sequence shown here is derived from an EMBL/GenBank/DDBJ whole genome shotgun (WGS) entry which is preliminary data.</text>
</comment>
<sequence length="300" mass="32719">MSSAATLRLPRVRVATGTRVARYRPGAVFGPRRLADFELTWLLTGSARLRYQARDEPLRTVPLRPGLLNLSREGTVDCYLWDEQTPSTHAYLHFDLVDPGTLPPPARWPAVRDLTVSPVLGGLCQHLLDLGSTEDAAAQEATGDALALLLDIFVRPGPGTGEGAPAWLEGLVDSVAVRWADTGICRITTDQLAEAVGVSRGYLTALVSRQFGCGPAQLVELVRLAHGAVALHRSNATVEEVARSCGYATPFHFSHRFRHVYGMPPGRFRRTEPRPDPYGPVREHGLLPVARRLLQVSTIG</sequence>
<keyword evidence="1" id="KW-0805">Transcription regulation</keyword>
<dbReference type="InterPro" id="IPR018062">
    <property type="entry name" value="HTH_AraC-typ_CS"/>
</dbReference>
<reference evidence="6 7" key="1">
    <citation type="submission" date="2018-07" db="EMBL/GenBank/DDBJ databases">
        <title>Desertimonas flava gen. nov. sp. nov.</title>
        <authorList>
            <person name="Liu S."/>
        </authorList>
    </citation>
    <scope>NUCLEOTIDE SEQUENCE [LARGE SCALE GENOMIC DNA]</scope>
    <source>
        <strain evidence="6 7">16Sb5-5</strain>
    </source>
</reference>
<evidence type="ECO:0000259" key="5">
    <source>
        <dbReference type="PROSITE" id="PS01124"/>
    </source>
</evidence>
<evidence type="ECO:0000313" key="7">
    <source>
        <dbReference type="Proteomes" id="UP000252770"/>
    </source>
</evidence>
<dbReference type="PANTHER" id="PTHR46796">
    <property type="entry name" value="HTH-TYPE TRANSCRIPTIONAL ACTIVATOR RHAS-RELATED"/>
    <property type="match status" value="1"/>
</dbReference>
<dbReference type="SMART" id="SM00342">
    <property type="entry name" value="HTH_ARAC"/>
    <property type="match status" value="1"/>
</dbReference>
<proteinExistence type="predicted"/>
<keyword evidence="7" id="KW-1185">Reference proteome</keyword>
<evidence type="ECO:0000256" key="4">
    <source>
        <dbReference type="ARBA" id="ARBA00023163"/>
    </source>
</evidence>
<dbReference type="AlphaFoldDB" id="A0A367YXS6"/>
<dbReference type="RefSeq" id="WP_114125435.1">
    <property type="nucleotide sequence ID" value="NZ_QOUI01000002.1"/>
</dbReference>
<name>A0A367YXS6_9ACTN</name>
<evidence type="ECO:0000256" key="2">
    <source>
        <dbReference type="ARBA" id="ARBA00023125"/>
    </source>
</evidence>
<dbReference type="InterPro" id="IPR020449">
    <property type="entry name" value="Tscrpt_reg_AraC-type_HTH"/>
</dbReference>
<dbReference type="InterPro" id="IPR009057">
    <property type="entry name" value="Homeodomain-like_sf"/>
</dbReference>
<dbReference type="SUPFAM" id="SSF46689">
    <property type="entry name" value="Homeodomain-like"/>
    <property type="match status" value="1"/>
</dbReference>
<dbReference type="PRINTS" id="PR00032">
    <property type="entry name" value="HTHARAC"/>
</dbReference>
<evidence type="ECO:0000256" key="1">
    <source>
        <dbReference type="ARBA" id="ARBA00023015"/>
    </source>
</evidence>
<dbReference type="InterPro" id="IPR037923">
    <property type="entry name" value="HTH-like"/>
</dbReference>
<keyword evidence="3" id="KW-0010">Activator</keyword>